<dbReference type="EMBL" id="CP001941">
    <property type="protein sequence ID" value="ADD08757.1"/>
    <property type="molecule type" value="Genomic_DNA"/>
</dbReference>
<dbReference type="STRING" id="439481.Aboo_0948"/>
<reference evidence="2" key="1">
    <citation type="submission" date="2010-02" db="EMBL/GenBank/DDBJ databases">
        <title>Complete sequence of Aciduliprofundum boonei T469.</title>
        <authorList>
            <consortium name="US DOE Joint Genome Institute"/>
            <person name="Lucas S."/>
            <person name="Copeland A."/>
            <person name="Lapidus A."/>
            <person name="Cheng J.-F."/>
            <person name="Bruce D."/>
            <person name="Goodwin L."/>
            <person name="Pitluck S."/>
            <person name="Saunders E."/>
            <person name="Detter J.C."/>
            <person name="Han C."/>
            <person name="Tapia R."/>
            <person name="Land M."/>
            <person name="Hauser L."/>
            <person name="Kyrpides N."/>
            <person name="Mikhailova N."/>
            <person name="Flores G."/>
            <person name="Reysenbach A.-L."/>
            <person name="Woyke T."/>
        </authorList>
    </citation>
    <scope>NUCLEOTIDE SEQUENCE</scope>
    <source>
        <strain evidence="2">T469</strain>
    </source>
</reference>
<dbReference type="RefSeq" id="WP_008082334.1">
    <property type="nucleotide sequence ID" value="NC_013926.1"/>
</dbReference>
<dbReference type="GO" id="GO:0006313">
    <property type="term" value="P:DNA transposition"/>
    <property type="evidence" value="ECO:0007669"/>
    <property type="project" value="InterPro"/>
</dbReference>
<gene>
    <name evidence="2" type="ordered locus">Aboo_0948</name>
</gene>
<dbReference type="GO" id="GO:0003677">
    <property type="term" value="F:DNA binding"/>
    <property type="evidence" value="ECO:0007669"/>
    <property type="project" value="InterPro"/>
</dbReference>
<dbReference type="AlphaFoldDB" id="B5IA03"/>
<dbReference type="Proteomes" id="UP000001400">
    <property type="component" value="Chromosome"/>
</dbReference>
<dbReference type="PANTHER" id="PTHR34631:SF3">
    <property type="entry name" value="ISSOD12 TRANSPOSASE TNPA_ISSOD12"/>
    <property type="match status" value="1"/>
</dbReference>
<evidence type="ECO:0000313" key="2">
    <source>
        <dbReference type="EMBL" id="ADD08757.1"/>
    </source>
</evidence>
<organism evidence="2 3">
    <name type="scientific">Aciduliprofundum boonei (strain DSM 19572 / T469)</name>
    <dbReference type="NCBI Taxonomy" id="439481"/>
    <lineage>
        <taxon>Archaea</taxon>
        <taxon>Methanobacteriati</taxon>
        <taxon>Thermoplasmatota</taxon>
        <taxon>DHVE2 group</taxon>
        <taxon>Candidatus Aciduliprofundum</taxon>
    </lineage>
</organism>
<accession>B5IA03</accession>
<dbReference type="GO" id="GO:0004803">
    <property type="term" value="F:transposase activity"/>
    <property type="evidence" value="ECO:0007669"/>
    <property type="project" value="InterPro"/>
</dbReference>
<feature type="domain" description="Transposase IS4-like" evidence="1">
    <location>
        <begin position="109"/>
        <end position="273"/>
    </location>
</feature>
<dbReference type="InterPro" id="IPR002559">
    <property type="entry name" value="Transposase_11"/>
</dbReference>
<name>B5IA03_ACIB4</name>
<dbReference type="InterPro" id="IPR053172">
    <property type="entry name" value="Tn903_transposase"/>
</dbReference>
<evidence type="ECO:0000259" key="1">
    <source>
        <dbReference type="Pfam" id="PF01609"/>
    </source>
</evidence>
<dbReference type="Pfam" id="PF01609">
    <property type="entry name" value="DDE_Tnp_1"/>
    <property type="match status" value="1"/>
</dbReference>
<evidence type="ECO:0000313" key="3">
    <source>
        <dbReference type="Proteomes" id="UP000001400"/>
    </source>
</evidence>
<sequence length="276" mass="32711">MSRKLDLYKVVKMGMKALKRANIPLYWSKYSRKDYTLHQHMMLIVLTQYVGSIERMLQIVREMRKIKRVMRLKKIPHKSTISRELRRIPERWIRIVLREIVKIMGIPNKFAVDSTGIQIYYRSYYYTQRIGEAGKIREGLKLHAAVDIERKLITNAIVTKWHANDSPYLIPLLEKESVKEVYADKGYDSLRNIRFVLNKGGTPYIAIRNKARRGLRRRLLEKSKSPDWKKKYSHRNVIESVFHSFKRVVGDYIFSHSFSGASKLLLFKVLAYDLYV</sequence>
<dbReference type="eggNOG" id="arCOG02751">
    <property type="taxonomic scope" value="Archaea"/>
</dbReference>
<dbReference type="GeneID" id="8827902"/>
<dbReference type="KEGG" id="abi:Aboo_0948"/>
<keyword evidence="3" id="KW-1185">Reference proteome</keyword>
<dbReference type="OrthoDB" id="110773at2157"/>
<dbReference type="PANTHER" id="PTHR34631">
    <property type="match status" value="1"/>
</dbReference>
<protein>
    <submittedName>
        <fullName evidence="2">Transposase IS4 family protein</fullName>
    </submittedName>
</protein>
<proteinExistence type="predicted"/>
<dbReference type="HOGENOM" id="CLU_989010_0_0_2"/>